<evidence type="ECO:0000313" key="1">
    <source>
        <dbReference type="EMBL" id="GAG79228.1"/>
    </source>
</evidence>
<dbReference type="AlphaFoldDB" id="X1B4V4"/>
<comment type="caution">
    <text evidence="1">The sequence shown here is derived from an EMBL/GenBank/DDBJ whole genome shotgun (WGS) entry which is preliminary data.</text>
</comment>
<proteinExistence type="predicted"/>
<protein>
    <submittedName>
        <fullName evidence="1">Uncharacterized protein</fullName>
    </submittedName>
</protein>
<sequence>IPSIIDLFQDERREADLIINELNIAEIFFIYIFKISFIE</sequence>
<dbReference type="EMBL" id="BART01017564">
    <property type="protein sequence ID" value="GAG79228.1"/>
    <property type="molecule type" value="Genomic_DNA"/>
</dbReference>
<reference evidence="1" key="1">
    <citation type="journal article" date="2014" name="Front. Microbiol.">
        <title>High frequency of phylogenetically diverse reductive dehalogenase-homologous genes in deep subseafloor sedimentary metagenomes.</title>
        <authorList>
            <person name="Kawai M."/>
            <person name="Futagami T."/>
            <person name="Toyoda A."/>
            <person name="Takaki Y."/>
            <person name="Nishi S."/>
            <person name="Hori S."/>
            <person name="Arai W."/>
            <person name="Tsubouchi T."/>
            <person name="Morono Y."/>
            <person name="Uchiyama I."/>
            <person name="Ito T."/>
            <person name="Fujiyama A."/>
            <person name="Inagaki F."/>
            <person name="Takami H."/>
        </authorList>
    </citation>
    <scope>NUCLEOTIDE SEQUENCE</scope>
    <source>
        <strain evidence="1">Expedition CK06-06</strain>
    </source>
</reference>
<name>X1B4V4_9ZZZZ</name>
<accession>X1B4V4</accession>
<feature type="non-terminal residue" evidence="1">
    <location>
        <position position="1"/>
    </location>
</feature>
<organism evidence="1">
    <name type="scientific">marine sediment metagenome</name>
    <dbReference type="NCBI Taxonomy" id="412755"/>
    <lineage>
        <taxon>unclassified sequences</taxon>
        <taxon>metagenomes</taxon>
        <taxon>ecological metagenomes</taxon>
    </lineage>
</organism>
<gene>
    <name evidence="1" type="ORF">S01H4_33389</name>
</gene>